<dbReference type="Proteomes" id="UP001623349">
    <property type="component" value="Unassembled WGS sequence"/>
</dbReference>
<evidence type="ECO:0000313" key="2">
    <source>
        <dbReference type="Proteomes" id="UP001623349"/>
    </source>
</evidence>
<name>A0ABQ0FIR0_APOSI</name>
<gene>
    <name evidence="1" type="ORF">APTSU1_001437800</name>
</gene>
<keyword evidence="2" id="KW-1185">Reference proteome</keyword>
<organism evidence="1 2">
    <name type="scientific">Apodemus speciosus</name>
    <name type="common">Large Japanese field mouse</name>
    <dbReference type="NCBI Taxonomy" id="105296"/>
    <lineage>
        <taxon>Eukaryota</taxon>
        <taxon>Metazoa</taxon>
        <taxon>Chordata</taxon>
        <taxon>Craniata</taxon>
        <taxon>Vertebrata</taxon>
        <taxon>Euteleostomi</taxon>
        <taxon>Mammalia</taxon>
        <taxon>Eutheria</taxon>
        <taxon>Euarchontoglires</taxon>
        <taxon>Glires</taxon>
        <taxon>Rodentia</taxon>
        <taxon>Myomorpha</taxon>
        <taxon>Muroidea</taxon>
        <taxon>Muridae</taxon>
        <taxon>Murinae</taxon>
        <taxon>Apodemus</taxon>
    </lineage>
</organism>
<protein>
    <submittedName>
        <fullName evidence="1">Uncharacterized protein</fullName>
    </submittedName>
</protein>
<comment type="caution">
    <text evidence="1">The sequence shown here is derived from an EMBL/GenBank/DDBJ whole genome shotgun (WGS) entry which is preliminary data.</text>
</comment>
<dbReference type="EMBL" id="BAAFST010000014">
    <property type="protein sequence ID" value="GAB1299142.1"/>
    <property type="molecule type" value="Genomic_DNA"/>
</dbReference>
<evidence type="ECO:0000313" key="1">
    <source>
        <dbReference type="EMBL" id="GAB1299142.1"/>
    </source>
</evidence>
<accession>A0ABQ0FIR0</accession>
<proteinExistence type="predicted"/>
<sequence>MVSPGEEMALEGSNIHTYTPKASTVQTSARGLRSFSVCEGVKFGLTCGSTRAIRIF</sequence>
<reference evidence="1 2" key="1">
    <citation type="submission" date="2024-08" db="EMBL/GenBank/DDBJ databases">
        <title>The draft genome of Apodemus speciosus.</title>
        <authorList>
            <person name="Nabeshima K."/>
            <person name="Suzuki S."/>
            <person name="Onuma M."/>
        </authorList>
    </citation>
    <scope>NUCLEOTIDE SEQUENCE [LARGE SCALE GENOMIC DNA]</scope>
    <source>
        <strain evidence="1">IB14-021</strain>
    </source>
</reference>